<feature type="compositionally biased region" description="Low complexity" evidence="1">
    <location>
        <begin position="15"/>
        <end position="24"/>
    </location>
</feature>
<keyword evidence="3" id="KW-1185">Reference proteome</keyword>
<accession>A0ABU8U6Y7</accession>
<feature type="region of interest" description="Disordered" evidence="1">
    <location>
        <begin position="1"/>
        <end position="48"/>
    </location>
</feature>
<organism evidence="2 3">
    <name type="scientific">Streptomyces caledonius</name>
    <dbReference type="NCBI Taxonomy" id="3134107"/>
    <lineage>
        <taxon>Bacteria</taxon>
        <taxon>Bacillati</taxon>
        <taxon>Actinomycetota</taxon>
        <taxon>Actinomycetes</taxon>
        <taxon>Kitasatosporales</taxon>
        <taxon>Streptomycetaceae</taxon>
        <taxon>Streptomyces</taxon>
    </lineage>
</organism>
<comment type="caution">
    <text evidence="2">The sequence shown here is derived from an EMBL/GenBank/DDBJ whole genome shotgun (WGS) entry which is preliminary data.</text>
</comment>
<feature type="compositionally biased region" description="Basic and acidic residues" evidence="1">
    <location>
        <begin position="91"/>
        <end position="122"/>
    </location>
</feature>
<dbReference type="Proteomes" id="UP001382904">
    <property type="component" value="Unassembled WGS sequence"/>
</dbReference>
<name>A0ABU8U6Y7_9ACTN</name>
<gene>
    <name evidence="2" type="ORF">WKI68_18960</name>
</gene>
<evidence type="ECO:0000256" key="1">
    <source>
        <dbReference type="SAM" id="MobiDB-lite"/>
    </source>
</evidence>
<feature type="region of interest" description="Disordered" evidence="1">
    <location>
        <begin position="84"/>
        <end position="131"/>
    </location>
</feature>
<proteinExistence type="predicted"/>
<evidence type="ECO:0000313" key="3">
    <source>
        <dbReference type="Proteomes" id="UP001382904"/>
    </source>
</evidence>
<dbReference type="EMBL" id="JBBKAM010000002">
    <property type="protein sequence ID" value="MEJ8642908.1"/>
    <property type="molecule type" value="Genomic_DNA"/>
</dbReference>
<reference evidence="2 3" key="1">
    <citation type="submission" date="2024-03" db="EMBL/GenBank/DDBJ databases">
        <title>Novel Streptomyces species of biotechnological and ecological value are a feature of Machair soil.</title>
        <authorList>
            <person name="Prole J.R."/>
            <person name="Goodfellow M."/>
            <person name="Allenby N."/>
            <person name="Ward A.C."/>
        </authorList>
    </citation>
    <scope>NUCLEOTIDE SEQUENCE [LARGE SCALE GENOMIC DNA]</scope>
    <source>
        <strain evidence="2 3">MS1.HAVA.3</strain>
    </source>
</reference>
<feature type="compositionally biased region" description="Basic and acidic residues" evidence="1">
    <location>
        <begin position="28"/>
        <end position="43"/>
    </location>
</feature>
<sequence length="131" mass="13998">MQERVGHVDQGARVALLAAEPPGGAAQGDDHATRHHAGGETRQRGAHQALRRLVAAERAAVGGVQQDGEQRQAEYGHVLLELGETADLPDADDRVHADVRAQQREPEGGHQADHDLGQREHPPPGQPRPAP</sequence>
<protein>
    <submittedName>
        <fullName evidence="2">Uncharacterized protein</fullName>
    </submittedName>
</protein>
<evidence type="ECO:0000313" key="2">
    <source>
        <dbReference type="EMBL" id="MEJ8642908.1"/>
    </source>
</evidence>